<gene>
    <name evidence="1" type="ORF">S01H4_16000</name>
</gene>
<dbReference type="EMBL" id="BART01007008">
    <property type="protein sequence ID" value="GAG72473.1"/>
    <property type="molecule type" value="Genomic_DNA"/>
</dbReference>
<protein>
    <submittedName>
        <fullName evidence="1">Uncharacterized protein</fullName>
    </submittedName>
</protein>
<evidence type="ECO:0000313" key="1">
    <source>
        <dbReference type="EMBL" id="GAG72473.1"/>
    </source>
</evidence>
<feature type="non-terminal residue" evidence="1">
    <location>
        <position position="1"/>
    </location>
</feature>
<sequence>PSVSEGNPVQTQTFYITGEGNQEGYYAWVVASRTDIGAVGEITGNSYKITATATRPGDGRTTAKIVAEVIMEAETTYIVSWQILT</sequence>
<accession>X1AIN0</accession>
<dbReference type="AlphaFoldDB" id="X1AIN0"/>
<organism evidence="1">
    <name type="scientific">marine sediment metagenome</name>
    <dbReference type="NCBI Taxonomy" id="412755"/>
    <lineage>
        <taxon>unclassified sequences</taxon>
        <taxon>metagenomes</taxon>
        <taxon>ecological metagenomes</taxon>
    </lineage>
</organism>
<name>X1AIN0_9ZZZZ</name>
<comment type="caution">
    <text evidence="1">The sequence shown here is derived from an EMBL/GenBank/DDBJ whole genome shotgun (WGS) entry which is preliminary data.</text>
</comment>
<proteinExistence type="predicted"/>
<reference evidence="1" key="1">
    <citation type="journal article" date="2014" name="Front. Microbiol.">
        <title>High frequency of phylogenetically diverse reductive dehalogenase-homologous genes in deep subseafloor sedimentary metagenomes.</title>
        <authorList>
            <person name="Kawai M."/>
            <person name="Futagami T."/>
            <person name="Toyoda A."/>
            <person name="Takaki Y."/>
            <person name="Nishi S."/>
            <person name="Hori S."/>
            <person name="Arai W."/>
            <person name="Tsubouchi T."/>
            <person name="Morono Y."/>
            <person name="Uchiyama I."/>
            <person name="Ito T."/>
            <person name="Fujiyama A."/>
            <person name="Inagaki F."/>
            <person name="Takami H."/>
        </authorList>
    </citation>
    <scope>NUCLEOTIDE SEQUENCE</scope>
    <source>
        <strain evidence="1">Expedition CK06-06</strain>
    </source>
</reference>